<sequence length="267" mass="28228">MTFARIAAFRLVTQQPEVLVAFYAALGFTVGNPRPIDADELAMLGVMGAGVRWSMRLGEATVELDRYDRPGRAYPPDANAASICFQHLALVTDDVEAAWSRARSAGATLISDAGPVTLPRSSGGVTAVKFRDPEGHPLELLSFPDAAEKGWRGRGMLGIDHSAIVAGDRAASEAFYTAHGLTRGDATVNQGGEQAALDGLESPVADVVPMKPTAAPPHVELLHYRRPSGASSEPVAVEDVAATRIVWHGELPALLRDPNGHLHQTGG</sequence>
<dbReference type="GO" id="GO:0004493">
    <property type="term" value="F:methylmalonyl-CoA epimerase activity"/>
    <property type="evidence" value="ECO:0007669"/>
    <property type="project" value="TreeGrafter"/>
</dbReference>
<dbReference type="InterPro" id="IPR004360">
    <property type="entry name" value="Glyas_Fos-R_dOase_dom"/>
</dbReference>
<accession>A0A1I5QZI0</accession>
<name>A0A1I5QZI0_9SPHN</name>
<evidence type="ECO:0000259" key="2">
    <source>
        <dbReference type="PROSITE" id="PS51819"/>
    </source>
</evidence>
<keyword evidence="1" id="KW-0479">Metal-binding</keyword>
<dbReference type="Pfam" id="PF00903">
    <property type="entry name" value="Glyoxalase"/>
    <property type="match status" value="1"/>
</dbReference>
<dbReference type="AlphaFoldDB" id="A0A1I5QZI0"/>
<dbReference type="PROSITE" id="PS51819">
    <property type="entry name" value="VOC"/>
    <property type="match status" value="1"/>
</dbReference>
<evidence type="ECO:0000256" key="1">
    <source>
        <dbReference type="ARBA" id="ARBA00022723"/>
    </source>
</evidence>
<dbReference type="EMBL" id="FOXP01000002">
    <property type="protein sequence ID" value="SFP51659.1"/>
    <property type="molecule type" value="Genomic_DNA"/>
</dbReference>
<keyword evidence="3" id="KW-0456">Lyase</keyword>
<evidence type="ECO:0000313" key="4">
    <source>
        <dbReference type="Proteomes" id="UP000199586"/>
    </source>
</evidence>
<dbReference type="Proteomes" id="UP000199586">
    <property type="component" value="Unassembled WGS sequence"/>
</dbReference>
<dbReference type="InterPro" id="IPR051785">
    <property type="entry name" value="MMCE/EMCE_epimerase"/>
</dbReference>
<evidence type="ECO:0000313" key="3">
    <source>
        <dbReference type="EMBL" id="SFP51659.1"/>
    </source>
</evidence>
<dbReference type="GO" id="GO:0046872">
    <property type="term" value="F:metal ion binding"/>
    <property type="evidence" value="ECO:0007669"/>
    <property type="project" value="UniProtKB-KW"/>
</dbReference>
<proteinExistence type="predicted"/>
<feature type="domain" description="VOC" evidence="2">
    <location>
        <begin position="5"/>
        <end position="143"/>
    </location>
</feature>
<dbReference type="STRING" id="634430.SAMN04488241_102400"/>
<dbReference type="GO" id="GO:0046491">
    <property type="term" value="P:L-methylmalonyl-CoA metabolic process"/>
    <property type="evidence" value="ECO:0007669"/>
    <property type="project" value="TreeGrafter"/>
</dbReference>
<dbReference type="OrthoDB" id="9788468at2"/>
<reference evidence="4" key="1">
    <citation type="submission" date="2016-10" db="EMBL/GenBank/DDBJ databases">
        <authorList>
            <person name="Varghese N."/>
            <person name="Submissions S."/>
        </authorList>
    </citation>
    <scope>NUCLEOTIDE SEQUENCE [LARGE SCALE GENOMIC DNA]</scope>
    <source>
        <strain evidence="4">CGMCC 1.9113</strain>
    </source>
</reference>
<dbReference type="Gene3D" id="3.10.180.10">
    <property type="entry name" value="2,3-Dihydroxybiphenyl 1,2-Dioxygenase, domain 1"/>
    <property type="match status" value="2"/>
</dbReference>
<dbReference type="PANTHER" id="PTHR43048">
    <property type="entry name" value="METHYLMALONYL-COA EPIMERASE"/>
    <property type="match status" value="1"/>
</dbReference>
<dbReference type="InterPro" id="IPR037523">
    <property type="entry name" value="VOC_core"/>
</dbReference>
<dbReference type="GO" id="GO:0016829">
    <property type="term" value="F:lyase activity"/>
    <property type="evidence" value="ECO:0007669"/>
    <property type="project" value="UniProtKB-KW"/>
</dbReference>
<dbReference type="InterPro" id="IPR029068">
    <property type="entry name" value="Glyas_Bleomycin-R_OHBP_Dase"/>
</dbReference>
<organism evidence="3 4">
    <name type="scientific">Sphingomonas rubra</name>
    <dbReference type="NCBI Taxonomy" id="634430"/>
    <lineage>
        <taxon>Bacteria</taxon>
        <taxon>Pseudomonadati</taxon>
        <taxon>Pseudomonadota</taxon>
        <taxon>Alphaproteobacteria</taxon>
        <taxon>Sphingomonadales</taxon>
        <taxon>Sphingomonadaceae</taxon>
        <taxon>Sphingomonas</taxon>
    </lineage>
</organism>
<gene>
    <name evidence="3" type="ORF">SAMN04488241_102400</name>
</gene>
<dbReference type="RefSeq" id="WP_093331688.1">
    <property type="nucleotide sequence ID" value="NZ_FOXP01000002.1"/>
</dbReference>
<dbReference type="PANTHER" id="PTHR43048:SF3">
    <property type="entry name" value="METHYLMALONYL-COA EPIMERASE, MITOCHONDRIAL"/>
    <property type="match status" value="1"/>
</dbReference>
<keyword evidence="4" id="KW-1185">Reference proteome</keyword>
<dbReference type="SUPFAM" id="SSF54593">
    <property type="entry name" value="Glyoxalase/Bleomycin resistance protein/Dihydroxybiphenyl dioxygenase"/>
    <property type="match status" value="2"/>
</dbReference>
<protein>
    <submittedName>
        <fullName evidence="3">Predicted lactoylglutathione lyase</fullName>
    </submittedName>
</protein>